<dbReference type="AlphaFoldDB" id="A0A1R1F0Q0"/>
<evidence type="ECO:0000313" key="3">
    <source>
        <dbReference type="Proteomes" id="UP000187172"/>
    </source>
</evidence>
<keyword evidence="1" id="KW-0812">Transmembrane</keyword>
<comment type="caution">
    <text evidence="2">The sequence shown here is derived from an EMBL/GenBank/DDBJ whole genome shotgun (WGS) entry which is preliminary data.</text>
</comment>
<dbReference type="RefSeq" id="WP_076165755.1">
    <property type="nucleotide sequence ID" value="NZ_MRTP01000001.1"/>
</dbReference>
<keyword evidence="1" id="KW-0472">Membrane</keyword>
<gene>
    <name evidence="2" type="ORF">BK138_03405</name>
</gene>
<reference evidence="2 3" key="1">
    <citation type="submission" date="2016-11" db="EMBL/GenBank/DDBJ databases">
        <title>Paenibacillus species isolates.</title>
        <authorList>
            <person name="Beno S.M."/>
        </authorList>
    </citation>
    <scope>NUCLEOTIDE SEQUENCE [LARGE SCALE GENOMIC DNA]</scope>
    <source>
        <strain evidence="2 3">FSL R5-0378</strain>
    </source>
</reference>
<dbReference type="EMBL" id="MRTP01000001">
    <property type="protein sequence ID" value="OMF57657.1"/>
    <property type="molecule type" value="Genomic_DNA"/>
</dbReference>
<evidence type="ECO:0000313" key="2">
    <source>
        <dbReference type="EMBL" id="OMF57657.1"/>
    </source>
</evidence>
<dbReference type="STRING" id="297318.BK138_03405"/>
<feature type="transmembrane region" description="Helical" evidence="1">
    <location>
        <begin position="68"/>
        <end position="90"/>
    </location>
</feature>
<proteinExistence type="predicted"/>
<keyword evidence="1" id="KW-1133">Transmembrane helix</keyword>
<evidence type="ECO:0000256" key="1">
    <source>
        <dbReference type="SAM" id="Phobius"/>
    </source>
</evidence>
<dbReference type="Proteomes" id="UP000187172">
    <property type="component" value="Unassembled WGS sequence"/>
</dbReference>
<keyword evidence="3" id="KW-1185">Reference proteome</keyword>
<name>A0A1R1F0Q0_9BACL</name>
<sequence length="91" mass="10250">MAGVFTSDGDYNKAATNLLDGRVNSMVWLMVFAVIVLIWGLFATMRIGQSQSNKEQNPQYFQDTGKKWFRLLGFYIISIVAAAIMIVILIK</sequence>
<organism evidence="2 3">
    <name type="scientific">Paenibacillus rhizosphaerae</name>
    <dbReference type="NCBI Taxonomy" id="297318"/>
    <lineage>
        <taxon>Bacteria</taxon>
        <taxon>Bacillati</taxon>
        <taxon>Bacillota</taxon>
        <taxon>Bacilli</taxon>
        <taxon>Bacillales</taxon>
        <taxon>Paenibacillaceae</taxon>
        <taxon>Paenibacillus</taxon>
    </lineage>
</organism>
<protein>
    <submittedName>
        <fullName evidence="2">Uncharacterized protein</fullName>
    </submittedName>
</protein>
<accession>A0A1R1F0Q0</accession>
<feature type="transmembrane region" description="Helical" evidence="1">
    <location>
        <begin position="26"/>
        <end position="47"/>
    </location>
</feature>